<gene>
    <name evidence="1" type="ORF">K3G42_001336</name>
</gene>
<accession>A0ACB8ECR0</accession>
<keyword evidence="2" id="KW-1185">Reference proteome</keyword>
<name>A0ACB8ECR0_9SAUR</name>
<organism evidence="1 2">
    <name type="scientific">Sphaerodactylus townsendi</name>
    <dbReference type="NCBI Taxonomy" id="933632"/>
    <lineage>
        <taxon>Eukaryota</taxon>
        <taxon>Metazoa</taxon>
        <taxon>Chordata</taxon>
        <taxon>Craniata</taxon>
        <taxon>Vertebrata</taxon>
        <taxon>Euteleostomi</taxon>
        <taxon>Lepidosauria</taxon>
        <taxon>Squamata</taxon>
        <taxon>Bifurcata</taxon>
        <taxon>Gekkota</taxon>
        <taxon>Sphaerodactylidae</taxon>
        <taxon>Sphaerodactylus</taxon>
    </lineage>
</organism>
<evidence type="ECO:0000313" key="2">
    <source>
        <dbReference type="Proteomes" id="UP000827872"/>
    </source>
</evidence>
<protein>
    <submittedName>
        <fullName evidence="1">Uncharacterized protein</fullName>
    </submittedName>
</protein>
<sequence length="111" mass="12131">MRGVHLAHTTHGPGTFTRTGTRAAQKNKWSQVQALSEGAWPGGREQDEIAQELSTSYGATWNSSCLGAKGGRAGIARIHHSCLRCHLQRGKYRSFDKNKQSCTNGKGNHQL</sequence>
<dbReference type="Proteomes" id="UP000827872">
    <property type="component" value="Linkage Group LG16"/>
</dbReference>
<reference evidence="1" key="1">
    <citation type="submission" date="2021-08" db="EMBL/GenBank/DDBJ databases">
        <title>The first chromosome-level gecko genome reveals the dynamic sex chromosomes of Neotropical dwarf geckos (Sphaerodactylidae: Sphaerodactylus).</title>
        <authorList>
            <person name="Pinto B.J."/>
            <person name="Keating S.E."/>
            <person name="Gamble T."/>
        </authorList>
    </citation>
    <scope>NUCLEOTIDE SEQUENCE</scope>
    <source>
        <strain evidence="1">TG3544</strain>
    </source>
</reference>
<proteinExistence type="predicted"/>
<comment type="caution">
    <text evidence="1">The sequence shown here is derived from an EMBL/GenBank/DDBJ whole genome shotgun (WGS) entry which is preliminary data.</text>
</comment>
<dbReference type="EMBL" id="CM037629">
    <property type="protein sequence ID" value="KAH7990052.1"/>
    <property type="molecule type" value="Genomic_DNA"/>
</dbReference>
<evidence type="ECO:0000313" key="1">
    <source>
        <dbReference type="EMBL" id="KAH7990052.1"/>
    </source>
</evidence>